<dbReference type="InterPro" id="IPR051276">
    <property type="entry name" value="Saccharopine_DH-like_oxidrdct"/>
</dbReference>
<evidence type="ECO:0000259" key="2">
    <source>
        <dbReference type="Pfam" id="PF03435"/>
    </source>
</evidence>
<dbReference type="EMBL" id="FOLB01000005">
    <property type="protein sequence ID" value="SFC32142.1"/>
    <property type="molecule type" value="Genomic_DNA"/>
</dbReference>
<dbReference type="Pfam" id="PF03435">
    <property type="entry name" value="Sacchrp_dh_NADP"/>
    <property type="match status" value="1"/>
</dbReference>
<organism evidence="3 4">
    <name type="scientific">Nocardioides terrae</name>
    <dbReference type="NCBI Taxonomy" id="574651"/>
    <lineage>
        <taxon>Bacteria</taxon>
        <taxon>Bacillati</taxon>
        <taxon>Actinomycetota</taxon>
        <taxon>Actinomycetes</taxon>
        <taxon>Propionibacteriales</taxon>
        <taxon>Nocardioidaceae</taxon>
        <taxon>Nocardioides</taxon>
    </lineage>
</organism>
<sequence length="410" mass="43850">MTTDREHPSPDRDLDGDLDRDLDRDLDIVLLGATGFTGALTAAYLAEHAPEGLRWGLAGRNQERLEQVRAGLGPAYADLPLLHADVSDPASLAAVAARTRVVATTVGPYLQHGEAVVRACADAGTDYVDLTGEPEFVDRMFVAHHATAERTGARLVHAAGFDSVPHDLGVLHLVRELERSGPVTEPLTVRGVVRSNAAASGGTLHSALGQFARARPMAEAAKARRRAEQRPGDRSSRSVQGRPGRDAELGYWLVPLPTIDPVIIARSGRALPAYGPEFRYSHFAGTKTLRYAVGGAAVVGAIAAAAQLRPLREAIGRRLPQGDGPSERRREKSYFTVDLVGETGGRRIHTRVSGGDPGYTETSKMLAETALSLALDDNPPTAGQVTTAQAVGDRLLERLQRAGIRFERIS</sequence>
<protein>
    <submittedName>
        <fullName evidence="3">Uncharacterized conserved protein</fullName>
    </submittedName>
</protein>
<dbReference type="InterPro" id="IPR005097">
    <property type="entry name" value="Sacchrp_dh_NADP-bd"/>
</dbReference>
<evidence type="ECO:0000313" key="3">
    <source>
        <dbReference type="EMBL" id="SFC32142.1"/>
    </source>
</evidence>
<dbReference type="InterPro" id="IPR036291">
    <property type="entry name" value="NAD(P)-bd_dom_sf"/>
</dbReference>
<dbReference type="Proteomes" id="UP000198832">
    <property type="component" value="Unassembled WGS sequence"/>
</dbReference>
<dbReference type="RefSeq" id="WP_342714163.1">
    <property type="nucleotide sequence ID" value="NZ_FOLB01000005.1"/>
</dbReference>
<gene>
    <name evidence="3" type="ORF">SAMN04487968_105168</name>
</gene>
<reference evidence="3 4" key="1">
    <citation type="submission" date="2016-10" db="EMBL/GenBank/DDBJ databases">
        <authorList>
            <person name="de Groot N.N."/>
        </authorList>
    </citation>
    <scope>NUCLEOTIDE SEQUENCE [LARGE SCALE GENOMIC DNA]</scope>
    <source>
        <strain evidence="3 4">CGMCC 1.7056</strain>
    </source>
</reference>
<dbReference type="SUPFAM" id="SSF51735">
    <property type="entry name" value="NAD(P)-binding Rossmann-fold domains"/>
    <property type="match status" value="1"/>
</dbReference>
<keyword evidence="4" id="KW-1185">Reference proteome</keyword>
<feature type="region of interest" description="Disordered" evidence="1">
    <location>
        <begin position="219"/>
        <end position="243"/>
    </location>
</feature>
<feature type="compositionally biased region" description="Basic and acidic residues" evidence="1">
    <location>
        <begin position="226"/>
        <end position="236"/>
    </location>
</feature>
<accession>A0A1I1I8P6</accession>
<evidence type="ECO:0000256" key="1">
    <source>
        <dbReference type="SAM" id="MobiDB-lite"/>
    </source>
</evidence>
<dbReference type="AlphaFoldDB" id="A0A1I1I8P6"/>
<dbReference type="GO" id="GO:0005886">
    <property type="term" value="C:plasma membrane"/>
    <property type="evidence" value="ECO:0007669"/>
    <property type="project" value="TreeGrafter"/>
</dbReference>
<dbReference type="STRING" id="574651.SAMN04487968_105168"/>
<dbReference type="PANTHER" id="PTHR12286:SF5">
    <property type="entry name" value="SACCHAROPINE DEHYDROGENASE-LIKE OXIDOREDUCTASE"/>
    <property type="match status" value="1"/>
</dbReference>
<feature type="domain" description="Saccharopine dehydrogenase NADP binding" evidence="2">
    <location>
        <begin position="28"/>
        <end position="149"/>
    </location>
</feature>
<proteinExistence type="predicted"/>
<dbReference type="PANTHER" id="PTHR12286">
    <property type="entry name" value="SACCHAROPINE DEHYDROGENASE-LIKE OXIDOREDUCTASE"/>
    <property type="match status" value="1"/>
</dbReference>
<name>A0A1I1I8P6_9ACTN</name>
<dbReference type="GO" id="GO:0009247">
    <property type="term" value="P:glycolipid biosynthetic process"/>
    <property type="evidence" value="ECO:0007669"/>
    <property type="project" value="TreeGrafter"/>
</dbReference>
<dbReference type="Gene3D" id="3.40.50.720">
    <property type="entry name" value="NAD(P)-binding Rossmann-like Domain"/>
    <property type="match status" value="1"/>
</dbReference>
<evidence type="ECO:0000313" key="4">
    <source>
        <dbReference type="Proteomes" id="UP000198832"/>
    </source>
</evidence>